<dbReference type="PANTHER" id="PTHR30269">
    <property type="entry name" value="TRANSMEMBRANE PROTEIN YFCA"/>
    <property type="match status" value="1"/>
</dbReference>
<keyword evidence="10" id="KW-1185">Reference proteome</keyword>
<dbReference type="GO" id="GO:0005886">
    <property type="term" value="C:plasma membrane"/>
    <property type="evidence" value="ECO:0007669"/>
    <property type="project" value="UniProtKB-SubCell"/>
</dbReference>
<dbReference type="InterPro" id="IPR052017">
    <property type="entry name" value="TSUP"/>
</dbReference>
<evidence type="ECO:0000256" key="7">
    <source>
        <dbReference type="ARBA" id="ARBA00023136"/>
    </source>
</evidence>
<proteinExistence type="inferred from homology"/>
<keyword evidence="7 8" id="KW-0472">Membrane</keyword>
<keyword evidence="6 8" id="KW-1133">Transmembrane helix</keyword>
<dbReference type="AlphaFoldDB" id="Q1YK23"/>
<keyword evidence="5 8" id="KW-0812">Transmembrane</keyword>
<evidence type="ECO:0000256" key="1">
    <source>
        <dbReference type="ARBA" id="ARBA00004651"/>
    </source>
</evidence>
<dbReference type="RefSeq" id="WP_009208690.1">
    <property type="nucleotide sequence ID" value="NZ_BBWP01000048.1"/>
</dbReference>
<feature type="transmembrane region" description="Helical" evidence="8">
    <location>
        <begin position="37"/>
        <end position="61"/>
    </location>
</feature>
<dbReference type="Proteomes" id="UP000000321">
    <property type="component" value="Unassembled WGS sequence"/>
</dbReference>
<dbReference type="BioCyc" id="AURANTIMONAS:SI859A1_00823-MONOMER"/>
<comment type="subcellular location">
    <subcellularLocation>
        <location evidence="1 8">Cell membrane</location>
        <topology evidence="1 8">Multi-pass membrane protein</topology>
    </subcellularLocation>
</comment>
<evidence type="ECO:0000313" key="9">
    <source>
        <dbReference type="EMBL" id="EAS50700.1"/>
    </source>
</evidence>
<evidence type="ECO:0000256" key="2">
    <source>
        <dbReference type="ARBA" id="ARBA00009142"/>
    </source>
</evidence>
<feature type="transmembrane region" description="Helical" evidence="8">
    <location>
        <begin position="226"/>
        <end position="244"/>
    </location>
</feature>
<dbReference type="EMBL" id="AAPJ01000002">
    <property type="protein sequence ID" value="EAS50700.1"/>
    <property type="molecule type" value="Genomic_DNA"/>
</dbReference>
<evidence type="ECO:0000256" key="8">
    <source>
        <dbReference type="RuleBase" id="RU363041"/>
    </source>
</evidence>
<keyword evidence="4 8" id="KW-1003">Cell membrane</keyword>
<organism evidence="9 10">
    <name type="scientific">Aurantimonas manganoxydans (strain ATCC BAA-1229 / DSM 21871 / SI85-9A1)</name>
    <dbReference type="NCBI Taxonomy" id="287752"/>
    <lineage>
        <taxon>Bacteria</taxon>
        <taxon>Pseudomonadati</taxon>
        <taxon>Pseudomonadota</taxon>
        <taxon>Alphaproteobacteria</taxon>
        <taxon>Hyphomicrobiales</taxon>
        <taxon>Aurantimonadaceae</taxon>
        <taxon>Aurantimonas</taxon>
    </lineage>
</organism>
<dbReference type="OrthoDB" id="7028171at2"/>
<evidence type="ECO:0000256" key="3">
    <source>
        <dbReference type="ARBA" id="ARBA00022448"/>
    </source>
</evidence>
<evidence type="ECO:0000256" key="4">
    <source>
        <dbReference type="ARBA" id="ARBA00022475"/>
    </source>
</evidence>
<comment type="caution">
    <text evidence="9">The sequence shown here is derived from an EMBL/GenBank/DDBJ whole genome shotgun (WGS) entry which is preliminary data.</text>
</comment>
<reference evidence="9 10" key="1">
    <citation type="journal article" date="2008" name="Appl. Environ. Microbiol.">
        <title>Genomic insights into Mn(II) oxidation by the marine alphaproteobacterium Aurantimonas sp. strain SI85-9A1.</title>
        <authorList>
            <person name="Dick G.J."/>
            <person name="Podell S."/>
            <person name="Johnson H.A."/>
            <person name="Rivera-Espinoza Y."/>
            <person name="Bernier-Latmani R."/>
            <person name="McCarthy J.K."/>
            <person name="Torpey J.W."/>
            <person name="Clement B.G."/>
            <person name="Gaasterland T."/>
            <person name="Tebo B.M."/>
        </authorList>
    </citation>
    <scope>NUCLEOTIDE SEQUENCE [LARGE SCALE GENOMIC DNA]</scope>
    <source>
        <strain evidence="9 10">SI85-9A1</strain>
    </source>
</reference>
<dbReference type="InterPro" id="IPR002781">
    <property type="entry name" value="TM_pro_TauE-like"/>
</dbReference>
<name>Q1YK23_AURMS</name>
<gene>
    <name evidence="9" type="ORF">SI859A1_00823</name>
</gene>
<feature type="transmembrane region" description="Helical" evidence="8">
    <location>
        <begin position="167"/>
        <end position="190"/>
    </location>
</feature>
<dbReference type="HOGENOM" id="CLU_054750_0_1_5"/>
<dbReference type="Pfam" id="PF01925">
    <property type="entry name" value="TauE"/>
    <property type="match status" value="1"/>
</dbReference>
<dbReference type="PANTHER" id="PTHR30269:SF37">
    <property type="entry name" value="MEMBRANE TRANSPORTER PROTEIN"/>
    <property type="match status" value="1"/>
</dbReference>
<feature type="transmembrane region" description="Helical" evidence="8">
    <location>
        <begin position="129"/>
        <end position="147"/>
    </location>
</feature>
<feature type="transmembrane region" description="Helical" evidence="8">
    <location>
        <begin position="99"/>
        <end position="117"/>
    </location>
</feature>
<evidence type="ECO:0000256" key="6">
    <source>
        <dbReference type="ARBA" id="ARBA00022989"/>
    </source>
</evidence>
<comment type="similarity">
    <text evidence="2 8">Belongs to the 4-toluene sulfonate uptake permease (TSUP) (TC 2.A.102) family.</text>
</comment>
<feature type="transmembrane region" description="Helical" evidence="8">
    <location>
        <begin position="73"/>
        <end position="93"/>
    </location>
</feature>
<accession>Q1YK23</accession>
<protein>
    <recommendedName>
        <fullName evidence="8">Probable membrane transporter protein</fullName>
    </recommendedName>
</protein>
<sequence>MITDPLFYLVAIPAVLLVGLAKGGFGGALTLVGVPLMAVVISPVAAAAIMLPVLVAMDMVGLVAWRGTFDRRVIAIMLPASFGGVLLGYLTATMVSADGIRLVIGLLALWFAAEWFWRSRHQLEPRPRNTAKSLSWGAIAGFSSFVSHAGGPPFQVAVMPLRLPPPVYAGTSVLFFASTNAVKLIPYFLLGQFSADNLATSAVLMPLAPFATLAGVWLVRRVDPKAFYWIAYMVLVPVGMKLIVDGARALFF</sequence>
<feature type="transmembrane region" description="Helical" evidence="8">
    <location>
        <begin position="202"/>
        <end position="220"/>
    </location>
</feature>
<evidence type="ECO:0000313" key="10">
    <source>
        <dbReference type="Proteomes" id="UP000000321"/>
    </source>
</evidence>
<evidence type="ECO:0000256" key="5">
    <source>
        <dbReference type="ARBA" id="ARBA00022692"/>
    </source>
</evidence>
<keyword evidence="3" id="KW-0813">Transport</keyword>